<dbReference type="AlphaFoldDB" id="A0A2G5BAM4"/>
<accession>A0A2G5BAM4</accession>
<organism evidence="1 2">
    <name type="scientific">Coemansia reversa (strain ATCC 12441 / NRRL 1564)</name>
    <dbReference type="NCBI Taxonomy" id="763665"/>
    <lineage>
        <taxon>Eukaryota</taxon>
        <taxon>Fungi</taxon>
        <taxon>Fungi incertae sedis</taxon>
        <taxon>Zoopagomycota</taxon>
        <taxon>Kickxellomycotina</taxon>
        <taxon>Kickxellomycetes</taxon>
        <taxon>Kickxellales</taxon>
        <taxon>Kickxellaceae</taxon>
        <taxon>Coemansia</taxon>
    </lineage>
</organism>
<dbReference type="Proteomes" id="UP000242474">
    <property type="component" value="Unassembled WGS sequence"/>
</dbReference>
<keyword evidence="2" id="KW-1185">Reference proteome</keyword>
<name>A0A2G5BAM4_COERN</name>
<evidence type="ECO:0000313" key="1">
    <source>
        <dbReference type="EMBL" id="PIA16065.1"/>
    </source>
</evidence>
<protein>
    <submittedName>
        <fullName evidence="1">Uncharacterized protein</fullName>
    </submittedName>
</protein>
<reference evidence="1 2" key="1">
    <citation type="journal article" date="2015" name="Genome Biol. Evol.">
        <title>Phylogenomic analyses indicate that early fungi evolved digesting cell walls of algal ancestors of land plants.</title>
        <authorList>
            <person name="Chang Y."/>
            <person name="Wang S."/>
            <person name="Sekimoto S."/>
            <person name="Aerts A.L."/>
            <person name="Choi C."/>
            <person name="Clum A."/>
            <person name="LaButti K.M."/>
            <person name="Lindquist E.A."/>
            <person name="Yee Ngan C."/>
            <person name="Ohm R.A."/>
            <person name="Salamov A.A."/>
            <person name="Grigoriev I.V."/>
            <person name="Spatafora J.W."/>
            <person name="Berbee M.L."/>
        </authorList>
    </citation>
    <scope>NUCLEOTIDE SEQUENCE [LARGE SCALE GENOMIC DNA]</scope>
    <source>
        <strain evidence="1 2">NRRL 1564</strain>
    </source>
</reference>
<sequence>MAGKSEKEVFWQVQLILMVTDGFDKLTFKTRKPHSWIIHVEDALKASGVNEDIWPKCITTLISTDVHEYWTTYRSNNDIEAYS</sequence>
<proteinExistence type="predicted"/>
<dbReference type="EMBL" id="KZ303502">
    <property type="protein sequence ID" value="PIA16065.1"/>
    <property type="molecule type" value="Genomic_DNA"/>
</dbReference>
<gene>
    <name evidence="1" type="ORF">COEREDRAFT_81510</name>
</gene>
<evidence type="ECO:0000313" key="2">
    <source>
        <dbReference type="Proteomes" id="UP000242474"/>
    </source>
</evidence>